<sequence length="87" mass="10190">MLYTCARTPCTCSSLTLNSQKLYPPVNNMIDTLIFLAAFIGFPVAQVIVVPVGYIMRHERRHLFDRLNEDLLRSKRWRLQLLPQRKT</sequence>
<evidence type="ECO:0000256" key="1">
    <source>
        <dbReference type="SAM" id="Phobius"/>
    </source>
</evidence>
<dbReference type="Gramene" id="ONI15855">
    <property type="protein sequence ID" value="ONI15855"/>
    <property type="gene ID" value="PRUPE_3G065800"/>
</dbReference>
<dbReference type="AlphaFoldDB" id="A0A251PZG3"/>
<evidence type="ECO:0000313" key="3">
    <source>
        <dbReference type="Proteomes" id="UP000006882"/>
    </source>
</evidence>
<reference evidence="2 3" key="1">
    <citation type="journal article" date="2013" name="Nat. Genet.">
        <title>The high-quality draft genome of peach (Prunus persica) identifies unique patterns of genetic diversity, domestication and genome evolution.</title>
        <authorList>
            <consortium name="International Peach Genome Initiative"/>
            <person name="Verde I."/>
            <person name="Abbott A.G."/>
            <person name="Scalabrin S."/>
            <person name="Jung S."/>
            <person name="Shu S."/>
            <person name="Marroni F."/>
            <person name="Zhebentyayeva T."/>
            <person name="Dettori M.T."/>
            <person name="Grimwood J."/>
            <person name="Cattonaro F."/>
            <person name="Zuccolo A."/>
            <person name="Rossini L."/>
            <person name="Jenkins J."/>
            <person name="Vendramin E."/>
            <person name="Meisel L.A."/>
            <person name="Decroocq V."/>
            <person name="Sosinski B."/>
            <person name="Prochnik S."/>
            <person name="Mitros T."/>
            <person name="Policriti A."/>
            <person name="Cipriani G."/>
            <person name="Dondini L."/>
            <person name="Ficklin S."/>
            <person name="Goodstein D.M."/>
            <person name="Xuan P."/>
            <person name="Del Fabbro C."/>
            <person name="Aramini V."/>
            <person name="Copetti D."/>
            <person name="Gonzalez S."/>
            <person name="Horner D.S."/>
            <person name="Falchi R."/>
            <person name="Lucas S."/>
            <person name="Mica E."/>
            <person name="Maldonado J."/>
            <person name="Lazzari B."/>
            <person name="Bielenberg D."/>
            <person name="Pirona R."/>
            <person name="Miculan M."/>
            <person name="Barakat A."/>
            <person name="Testolin R."/>
            <person name="Stella A."/>
            <person name="Tartarini S."/>
            <person name="Tonutti P."/>
            <person name="Arus P."/>
            <person name="Orellana A."/>
            <person name="Wells C."/>
            <person name="Main D."/>
            <person name="Vizzotto G."/>
            <person name="Silva H."/>
            <person name="Salamini F."/>
            <person name="Schmutz J."/>
            <person name="Morgante M."/>
            <person name="Rokhsar D.S."/>
        </authorList>
    </citation>
    <scope>NUCLEOTIDE SEQUENCE [LARGE SCALE GENOMIC DNA]</scope>
    <source>
        <strain evidence="3">cv. Nemared</strain>
    </source>
</reference>
<gene>
    <name evidence="2" type="ORF">PRUPE_3G065800</name>
</gene>
<proteinExistence type="predicted"/>
<keyword evidence="1" id="KW-0812">Transmembrane</keyword>
<keyword evidence="1" id="KW-0472">Membrane</keyword>
<evidence type="ECO:0000313" key="2">
    <source>
        <dbReference type="EMBL" id="ONI15855.1"/>
    </source>
</evidence>
<accession>A0A251PZG3</accession>
<feature type="transmembrane region" description="Helical" evidence="1">
    <location>
        <begin position="33"/>
        <end position="56"/>
    </location>
</feature>
<keyword evidence="1" id="KW-1133">Transmembrane helix</keyword>
<keyword evidence="3" id="KW-1185">Reference proteome</keyword>
<protein>
    <submittedName>
        <fullName evidence="2">Uncharacterized protein</fullName>
    </submittedName>
</protein>
<dbReference type="EMBL" id="CM007653">
    <property type="protein sequence ID" value="ONI15855.1"/>
    <property type="molecule type" value="Genomic_DNA"/>
</dbReference>
<dbReference type="Proteomes" id="UP000006882">
    <property type="component" value="Chromosome G3"/>
</dbReference>
<name>A0A251PZG3_PRUPE</name>
<organism evidence="2 3">
    <name type="scientific">Prunus persica</name>
    <name type="common">Peach</name>
    <name type="synonym">Amygdalus persica</name>
    <dbReference type="NCBI Taxonomy" id="3760"/>
    <lineage>
        <taxon>Eukaryota</taxon>
        <taxon>Viridiplantae</taxon>
        <taxon>Streptophyta</taxon>
        <taxon>Embryophyta</taxon>
        <taxon>Tracheophyta</taxon>
        <taxon>Spermatophyta</taxon>
        <taxon>Magnoliopsida</taxon>
        <taxon>eudicotyledons</taxon>
        <taxon>Gunneridae</taxon>
        <taxon>Pentapetalae</taxon>
        <taxon>rosids</taxon>
        <taxon>fabids</taxon>
        <taxon>Rosales</taxon>
        <taxon>Rosaceae</taxon>
        <taxon>Amygdaloideae</taxon>
        <taxon>Amygdaleae</taxon>
        <taxon>Prunus</taxon>
    </lineage>
</organism>